<feature type="domain" description="HTH iclR-type" evidence="4">
    <location>
        <begin position="4"/>
        <end position="65"/>
    </location>
</feature>
<dbReference type="SUPFAM" id="SSF46785">
    <property type="entry name" value="Winged helix' DNA-binding domain"/>
    <property type="match status" value="1"/>
</dbReference>
<dbReference type="Pfam" id="PF09339">
    <property type="entry name" value="HTH_IclR"/>
    <property type="match status" value="1"/>
</dbReference>
<dbReference type="EMBL" id="CP109441">
    <property type="protein sequence ID" value="WUV42943.1"/>
    <property type="molecule type" value="Genomic_DNA"/>
</dbReference>
<dbReference type="InterPro" id="IPR005471">
    <property type="entry name" value="Tscrpt_reg_IclR_N"/>
</dbReference>
<accession>A0ABZ1YIS9</accession>
<sequence>MTQSSVLARALVLLEAFDNAHPVLKLSELAERTGLPQTTVYRHVVDLVQWGALDRAVSGGYQIGLRMVEIASYCPRARPIRDVALPFMEDLYEATHQNVQLAVRDGTEVVYVEFLAGRDAVFVRTRVGARWPMHATGVGLAILAYAPAEIVDKIADRPLAVFTTKTISTAEVLRRALAEVRRTGVAISDGQVTLDGYSVAAPIFGSDGQVAAALSIVVPAGDSRRAMWAPAVRTAAHGITRQLGGGR</sequence>
<gene>
    <name evidence="6" type="ORF">OG563_27305</name>
</gene>
<name>A0ABZ1YIS9_9NOCA</name>
<dbReference type="InterPro" id="IPR014757">
    <property type="entry name" value="Tscrpt_reg_IclR_C"/>
</dbReference>
<dbReference type="Gene3D" id="3.30.450.40">
    <property type="match status" value="1"/>
</dbReference>
<evidence type="ECO:0000259" key="4">
    <source>
        <dbReference type="PROSITE" id="PS51077"/>
    </source>
</evidence>
<keyword evidence="3" id="KW-0804">Transcription</keyword>
<evidence type="ECO:0000256" key="3">
    <source>
        <dbReference type="ARBA" id="ARBA00023163"/>
    </source>
</evidence>
<dbReference type="PROSITE" id="PS51077">
    <property type="entry name" value="HTH_ICLR"/>
    <property type="match status" value="1"/>
</dbReference>
<reference evidence="6" key="1">
    <citation type="submission" date="2022-10" db="EMBL/GenBank/DDBJ databases">
        <title>The complete genomes of actinobacterial strains from the NBC collection.</title>
        <authorList>
            <person name="Joergensen T.S."/>
            <person name="Alvarez Arevalo M."/>
            <person name="Sterndorff E.B."/>
            <person name="Faurdal D."/>
            <person name="Vuksanovic O."/>
            <person name="Mourched A.-S."/>
            <person name="Charusanti P."/>
            <person name="Shaw S."/>
            <person name="Blin K."/>
            <person name="Weber T."/>
        </authorList>
    </citation>
    <scope>NUCLEOTIDE SEQUENCE</scope>
    <source>
        <strain evidence="6">NBC_01482</strain>
    </source>
</reference>
<evidence type="ECO:0000313" key="6">
    <source>
        <dbReference type="EMBL" id="WUV42943.1"/>
    </source>
</evidence>
<keyword evidence="1" id="KW-0805">Transcription regulation</keyword>
<dbReference type="Proteomes" id="UP001432062">
    <property type="component" value="Chromosome"/>
</dbReference>
<evidence type="ECO:0000256" key="2">
    <source>
        <dbReference type="ARBA" id="ARBA00023125"/>
    </source>
</evidence>
<dbReference type="PANTHER" id="PTHR30136">
    <property type="entry name" value="HELIX-TURN-HELIX TRANSCRIPTIONAL REGULATOR, ICLR FAMILY"/>
    <property type="match status" value="1"/>
</dbReference>
<keyword evidence="7" id="KW-1185">Reference proteome</keyword>
<keyword evidence="2" id="KW-0238">DNA-binding</keyword>
<dbReference type="InterPro" id="IPR036388">
    <property type="entry name" value="WH-like_DNA-bd_sf"/>
</dbReference>
<dbReference type="InterPro" id="IPR036390">
    <property type="entry name" value="WH_DNA-bd_sf"/>
</dbReference>
<feature type="domain" description="IclR-ED" evidence="5">
    <location>
        <begin position="66"/>
        <end position="245"/>
    </location>
</feature>
<dbReference type="Pfam" id="PF01614">
    <property type="entry name" value="IclR_C"/>
    <property type="match status" value="1"/>
</dbReference>
<dbReference type="InterPro" id="IPR050707">
    <property type="entry name" value="HTH_MetabolicPath_Reg"/>
</dbReference>
<dbReference type="Gene3D" id="1.10.10.10">
    <property type="entry name" value="Winged helix-like DNA-binding domain superfamily/Winged helix DNA-binding domain"/>
    <property type="match status" value="1"/>
</dbReference>
<evidence type="ECO:0000313" key="7">
    <source>
        <dbReference type="Proteomes" id="UP001432062"/>
    </source>
</evidence>
<dbReference type="PANTHER" id="PTHR30136:SF24">
    <property type="entry name" value="HTH-TYPE TRANSCRIPTIONAL REPRESSOR ALLR"/>
    <property type="match status" value="1"/>
</dbReference>
<dbReference type="RefSeq" id="WP_329405545.1">
    <property type="nucleotide sequence ID" value="NZ_CP109441.1"/>
</dbReference>
<organism evidence="6 7">
    <name type="scientific">Nocardia vinacea</name>
    <dbReference type="NCBI Taxonomy" id="96468"/>
    <lineage>
        <taxon>Bacteria</taxon>
        <taxon>Bacillati</taxon>
        <taxon>Actinomycetota</taxon>
        <taxon>Actinomycetes</taxon>
        <taxon>Mycobacteriales</taxon>
        <taxon>Nocardiaceae</taxon>
        <taxon>Nocardia</taxon>
    </lineage>
</organism>
<evidence type="ECO:0000256" key="1">
    <source>
        <dbReference type="ARBA" id="ARBA00023015"/>
    </source>
</evidence>
<dbReference type="PROSITE" id="PS51078">
    <property type="entry name" value="ICLR_ED"/>
    <property type="match status" value="1"/>
</dbReference>
<dbReference type="SMART" id="SM00346">
    <property type="entry name" value="HTH_ICLR"/>
    <property type="match status" value="1"/>
</dbReference>
<evidence type="ECO:0000259" key="5">
    <source>
        <dbReference type="PROSITE" id="PS51078"/>
    </source>
</evidence>
<proteinExistence type="predicted"/>
<protein>
    <submittedName>
        <fullName evidence="6">IclR family transcriptional regulator</fullName>
    </submittedName>
</protein>
<dbReference type="InterPro" id="IPR029016">
    <property type="entry name" value="GAF-like_dom_sf"/>
</dbReference>
<dbReference type="SUPFAM" id="SSF55781">
    <property type="entry name" value="GAF domain-like"/>
    <property type="match status" value="1"/>
</dbReference>